<reference evidence="2 3" key="1">
    <citation type="journal article" date="2018" name="Sci. Rep.">
        <title>Comparative analysis of the Pocillopora damicornis genome highlights role of immune system in coral evolution.</title>
        <authorList>
            <person name="Cunning R."/>
            <person name="Bay R.A."/>
            <person name="Gillette P."/>
            <person name="Baker A.C."/>
            <person name="Traylor-Knowles N."/>
        </authorList>
    </citation>
    <scope>NUCLEOTIDE SEQUENCE [LARGE SCALE GENOMIC DNA]</scope>
    <source>
        <strain evidence="2">RSMAS</strain>
        <tissue evidence="2">Whole animal</tissue>
    </source>
</reference>
<dbReference type="InterPro" id="IPR004875">
    <property type="entry name" value="DDE_SF_endonuclease_dom"/>
</dbReference>
<protein>
    <recommendedName>
        <fullName evidence="1">DDE-1 domain-containing protein</fullName>
    </recommendedName>
</protein>
<dbReference type="STRING" id="46731.A0A3M6TNC5"/>
<dbReference type="AlphaFoldDB" id="A0A3M6TNC5"/>
<name>A0A3M6TNC5_POCDA</name>
<keyword evidence="3" id="KW-1185">Reference proteome</keyword>
<proteinExistence type="predicted"/>
<dbReference type="EMBL" id="RCHS01003258">
    <property type="protein sequence ID" value="RMX42811.1"/>
    <property type="molecule type" value="Genomic_DNA"/>
</dbReference>
<evidence type="ECO:0000313" key="2">
    <source>
        <dbReference type="EMBL" id="RMX42811.1"/>
    </source>
</evidence>
<accession>A0A3M6TNC5</accession>
<evidence type="ECO:0000313" key="3">
    <source>
        <dbReference type="Proteomes" id="UP000275408"/>
    </source>
</evidence>
<organism evidence="2 3">
    <name type="scientific">Pocillopora damicornis</name>
    <name type="common">Cauliflower coral</name>
    <name type="synonym">Millepora damicornis</name>
    <dbReference type="NCBI Taxonomy" id="46731"/>
    <lineage>
        <taxon>Eukaryota</taxon>
        <taxon>Metazoa</taxon>
        <taxon>Cnidaria</taxon>
        <taxon>Anthozoa</taxon>
        <taxon>Hexacorallia</taxon>
        <taxon>Scleractinia</taxon>
        <taxon>Astrocoeniina</taxon>
        <taxon>Pocilloporidae</taxon>
        <taxon>Pocillopora</taxon>
    </lineage>
</organism>
<dbReference type="Pfam" id="PF03184">
    <property type="entry name" value="DDE_1"/>
    <property type="match status" value="1"/>
</dbReference>
<gene>
    <name evidence="2" type="ORF">pdam_00022497</name>
</gene>
<dbReference type="Proteomes" id="UP000275408">
    <property type="component" value="Unassembled WGS sequence"/>
</dbReference>
<sequence>MMMMTTAKQAFLQYSQSDIIAMDKTAVWQDMLSSTTVDNVDGIKLKPFIVFPGATKETKQLNEKFKNKCYAASSVNGWMNEHLTRDWLQGALGKFLFTCRITAWDFFKCHITESIKQELAQTKIDPVIVPGGCTRYIQAPDVAWNEPFKAKATEKYDAWIADRAHSFTAAGNMCGPPRREVIKWEGQPCHAGKDCLASIQQALEASRATDPFADVTLSDVEEEAP</sequence>
<feature type="domain" description="DDE-1" evidence="1">
    <location>
        <begin position="41"/>
        <end position="160"/>
    </location>
</feature>
<dbReference type="GO" id="GO:0003676">
    <property type="term" value="F:nucleic acid binding"/>
    <property type="evidence" value="ECO:0007669"/>
    <property type="project" value="InterPro"/>
</dbReference>
<evidence type="ECO:0000259" key="1">
    <source>
        <dbReference type="Pfam" id="PF03184"/>
    </source>
</evidence>
<comment type="caution">
    <text evidence="2">The sequence shown here is derived from an EMBL/GenBank/DDBJ whole genome shotgun (WGS) entry which is preliminary data.</text>
</comment>